<organism evidence="1 2">
    <name type="scientific">Haloferax namakaokahaiae</name>
    <dbReference type="NCBI Taxonomy" id="1748331"/>
    <lineage>
        <taxon>Archaea</taxon>
        <taxon>Methanobacteriati</taxon>
        <taxon>Methanobacteriota</taxon>
        <taxon>Stenosarchaea group</taxon>
        <taxon>Halobacteria</taxon>
        <taxon>Halobacteriales</taxon>
        <taxon>Haloferacaceae</taxon>
        <taxon>Haloferax</taxon>
    </lineage>
</organism>
<dbReference type="EMBL" id="JBHTAA010000001">
    <property type="protein sequence ID" value="MFC7202826.1"/>
    <property type="molecule type" value="Genomic_DNA"/>
</dbReference>
<dbReference type="RefSeq" id="WP_390222115.1">
    <property type="nucleotide sequence ID" value="NZ_JBHTAA010000001.1"/>
</dbReference>
<sequence length="234" mass="26321">MQRVILGLANDDVADDRQHVPEQLDPAKRPAIECSEVTYLDGASLYHGKAYSHIDTVIEDVSVTEKGIVTERLEEREPQLTEFIADPSNGWVGVDSSNGDWFYHTLMGVWGTSIHRCNIDVTAFADHVTNQREGKCWQVGYKDDLDDDDEDGQSKAGTVFHRDAHFGTGSGQYNQFGYSYLWDGVFMRGTVAQSGYVAEFNIDTPEVFARWLGEEILPFCSVDESPQTRLEDVR</sequence>
<dbReference type="AlphaFoldDB" id="A0ABD5ZCE1"/>
<proteinExistence type="predicted"/>
<keyword evidence="2" id="KW-1185">Reference proteome</keyword>
<evidence type="ECO:0000313" key="2">
    <source>
        <dbReference type="Proteomes" id="UP001596481"/>
    </source>
</evidence>
<accession>A0ABD5ZCE1</accession>
<protein>
    <submittedName>
        <fullName evidence="1">Uncharacterized protein</fullName>
    </submittedName>
</protein>
<gene>
    <name evidence="1" type="ORF">ACFQJC_04815</name>
</gene>
<reference evidence="1 2" key="1">
    <citation type="journal article" date="2019" name="Int. J. Syst. Evol. Microbiol.">
        <title>The Global Catalogue of Microorganisms (GCM) 10K type strain sequencing project: providing services to taxonomists for standard genome sequencing and annotation.</title>
        <authorList>
            <consortium name="The Broad Institute Genomics Platform"/>
            <consortium name="The Broad Institute Genome Sequencing Center for Infectious Disease"/>
            <person name="Wu L."/>
            <person name="Ma J."/>
        </authorList>
    </citation>
    <scope>NUCLEOTIDE SEQUENCE [LARGE SCALE GENOMIC DNA]</scope>
    <source>
        <strain evidence="1 2">DSM 29988</strain>
    </source>
</reference>
<dbReference type="Proteomes" id="UP001596481">
    <property type="component" value="Unassembled WGS sequence"/>
</dbReference>
<comment type="caution">
    <text evidence="1">The sequence shown here is derived from an EMBL/GenBank/DDBJ whole genome shotgun (WGS) entry which is preliminary data.</text>
</comment>
<name>A0ABD5ZCE1_9EURY</name>
<evidence type="ECO:0000313" key="1">
    <source>
        <dbReference type="EMBL" id="MFC7202826.1"/>
    </source>
</evidence>